<dbReference type="AlphaFoldDB" id="A0AAU7KJ58"/>
<gene>
    <name evidence="2" type="ORF">NFG58_03215</name>
</gene>
<organism evidence="2">
    <name type="scientific">Halomonas sp. RT37</name>
    <dbReference type="NCBI Taxonomy" id="2950872"/>
    <lineage>
        <taxon>Bacteria</taxon>
        <taxon>Pseudomonadati</taxon>
        <taxon>Pseudomonadota</taxon>
        <taxon>Gammaproteobacteria</taxon>
        <taxon>Oceanospirillales</taxon>
        <taxon>Halomonadaceae</taxon>
        <taxon>Halomonas</taxon>
    </lineage>
</organism>
<evidence type="ECO:0008006" key="3">
    <source>
        <dbReference type="Google" id="ProtNLM"/>
    </source>
</evidence>
<dbReference type="RefSeq" id="WP_348827592.1">
    <property type="nucleotide sequence ID" value="NZ_CP098827.1"/>
</dbReference>
<reference evidence="2" key="1">
    <citation type="submission" date="2022-06" db="EMBL/GenBank/DDBJ databases">
        <title>A novel DMS-producing enzyme.</title>
        <authorList>
            <person name="Zhang Y."/>
        </authorList>
    </citation>
    <scope>NUCLEOTIDE SEQUENCE</scope>
    <source>
        <strain evidence="2">RT37</strain>
    </source>
</reference>
<accession>A0AAU7KJ58</accession>
<name>A0AAU7KJ58_9GAMM</name>
<evidence type="ECO:0000256" key="1">
    <source>
        <dbReference type="SAM" id="MobiDB-lite"/>
    </source>
</evidence>
<sequence>MSQASTGNPAASKAHPDLPDARPQPASDPAADDLTADKLTPDDLALLLEGVPEGYSEVHYRGRRYAMTRRTFNRGRSLKVFARELGGNDMVSLNGYLTARGWQLKPCEMSEHKVLDFLVHCKTG</sequence>
<evidence type="ECO:0000313" key="2">
    <source>
        <dbReference type="EMBL" id="XBO71741.1"/>
    </source>
</evidence>
<dbReference type="EMBL" id="CP098827">
    <property type="protein sequence ID" value="XBO71741.1"/>
    <property type="molecule type" value="Genomic_DNA"/>
</dbReference>
<proteinExistence type="predicted"/>
<protein>
    <recommendedName>
        <fullName evidence="3">Peptide methionine sulfoxide reductase</fullName>
    </recommendedName>
</protein>
<feature type="region of interest" description="Disordered" evidence="1">
    <location>
        <begin position="1"/>
        <end position="36"/>
    </location>
</feature>